<dbReference type="SUPFAM" id="SSF52058">
    <property type="entry name" value="L domain-like"/>
    <property type="match status" value="1"/>
</dbReference>
<evidence type="ECO:0000313" key="3">
    <source>
        <dbReference type="EMBL" id="GAL84548.1"/>
    </source>
</evidence>
<dbReference type="RefSeq" id="WP_045461627.1">
    <property type="nucleotide sequence ID" value="NZ_BBLT01000003.1"/>
</dbReference>
<organism evidence="3 4">
    <name type="scientific">Sporocytophaga myxococcoides</name>
    <dbReference type="NCBI Taxonomy" id="153721"/>
    <lineage>
        <taxon>Bacteria</taxon>
        <taxon>Pseudomonadati</taxon>
        <taxon>Bacteroidota</taxon>
        <taxon>Cytophagia</taxon>
        <taxon>Cytophagales</taxon>
        <taxon>Cytophagaceae</taxon>
        <taxon>Sporocytophaga</taxon>
    </lineage>
</organism>
<dbReference type="eggNOG" id="COG4886">
    <property type="taxonomic scope" value="Bacteria"/>
</dbReference>
<evidence type="ECO:0000313" key="4">
    <source>
        <dbReference type="Proteomes" id="UP000030185"/>
    </source>
</evidence>
<dbReference type="GO" id="GO:0005737">
    <property type="term" value="C:cytoplasm"/>
    <property type="evidence" value="ECO:0007669"/>
    <property type="project" value="TreeGrafter"/>
</dbReference>
<dbReference type="InterPro" id="IPR032675">
    <property type="entry name" value="LRR_dom_sf"/>
</dbReference>
<dbReference type="PANTHER" id="PTHR48051">
    <property type="match status" value="1"/>
</dbReference>
<reference evidence="3 4" key="1">
    <citation type="submission" date="2014-09" db="EMBL/GenBank/DDBJ databases">
        <title>Sporocytophaga myxococcoides PG-01 genome sequencing.</title>
        <authorList>
            <person name="Liu L."/>
            <person name="Gao P.J."/>
            <person name="Chen G.J."/>
            <person name="Wang L.S."/>
        </authorList>
    </citation>
    <scope>NUCLEOTIDE SEQUENCE [LARGE SCALE GENOMIC DNA]</scope>
    <source>
        <strain evidence="3 4">PG-01</strain>
    </source>
</reference>
<keyword evidence="1" id="KW-0433">Leucine-rich repeat</keyword>
<accession>A0A098LE74</accession>
<dbReference type="EMBL" id="BBLT01000003">
    <property type="protein sequence ID" value="GAL84548.1"/>
    <property type="molecule type" value="Genomic_DNA"/>
</dbReference>
<evidence type="ECO:0000256" key="2">
    <source>
        <dbReference type="ARBA" id="ARBA00022737"/>
    </source>
</evidence>
<dbReference type="STRING" id="153721.MYP_1776"/>
<dbReference type="PANTHER" id="PTHR48051:SF54">
    <property type="entry name" value="LEUCINE-RICH REPEAT-CONTAINING PROTEIN"/>
    <property type="match status" value="1"/>
</dbReference>
<dbReference type="InterPro" id="IPR001611">
    <property type="entry name" value="Leu-rich_rpt"/>
</dbReference>
<sequence length="153" mass="17206">MKKIIVPTVFFIILGLTLLSVTSKPLFPDYCPDAKKYTSLQEALAEPEKVVKLDISMLKLTAIPPEIGKLTNLECLDLSFNRITTLPAEMANLKKLRYIDLTGTNYMAKLPPVLAQLPKLEAVNISDHAYWKPAQFEEAKKFLPNVKMILSND</sequence>
<dbReference type="Proteomes" id="UP000030185">
    <property type="component" value="Unassembled WGS sequence"/>
</dbReference>
<keyword evidence="4" id="KW-1185">Reference proteome</keyword>
<dbReference type="PROSITE" id="PS51450">
    <property type="entry name" value="LRR"/>
    <property type="match status" value="1"/>
</dbReference>
<dbReference type="InterPro" id="IPR003591">
    <property type="entry name" value="Leu-rich_rpt_typical-subtyp"/>
</dbReference>
<dbReference type="OrthoDB" id="950885at2"/>
<dbReference type="InterPro" id="IPR050216">
    <property type="entry name" value="LRR_domain-containing"/>
</dbReference>
<dbReference type="SMART" id="SM00369">
    <property type="entry name" value="LRR_TYP"/>
    <property type="match status" value="1"/>
</dbReference>
<comment type="caution">
    <text evidence="3">The sequence shown here is derived from an EMBL/GenBank/DDBJ whole genome shotgun (WGS) entry which is preliminary data.</text>
</comment>
<keyword evidence="2" id="KW-0677">Repeat</keyword>
<protein>
    <submittedName>
        <fullName evidence="3">Leucine-rich repeat-containing protein</fullName>
    </submittedName>
</protein>
<dbReference type="Pfam" id="PF13855">
    <property type="entry name" value="LRR_8"/>
    <property type="match status" value="1"/>
</dbReference>
<proteinExistence type="predicted"/>
<dbReference type="Gene3D" id="3.80.10.10">
    <property type="entry name" value="Ribonuclease Inhibitor"/>
    <property type="match status" value="1"/>
</dbReference>
<gene>
    <name evidence="3" type="ORF">MYP_1776</name>
</gene>
<evidence type="ECO:0000256" key="1">
    <source>
        <dbReference type="ARBA" id="ARBA00022614"/>
    </source>
</evidence>
<dbReference type="AlphaFoldDB" id="A0A098LE74"/>
<name>A0A098LE74_9BACT</name>